<evidence type="ECO:0000256" key="2">
    <source>
        <dbReference type="PIRSR" id="PIRSR006232-1"/>
    </source>
</evidence>
<evidence type="ECO:0000313" key="7">
    <source>
        <dbReference type="Proteomes" id="UP000241193"/>
    </source>
</evidence>
<dbReference type="PIRSF" id="PIRSF006232">
    <property type="entry name" value="Pirin"/>
    <property type="match status" value="1"/>
</dbReference>
<dbReference type="OrthoDB" id="321327at2"/>
<protein>
    <submittedName>
        <fullName evidence="6">Quercetin 2,3-dioxygenase</fullName>
    </submittedName>
</protein>
<dbReference type="AlphaFoldDB" id="A0A2T4IJZ4"/>
<dbReference type="InterPro" id="IPR012093">
    <property type="entry name" value="Pirin"/>
</dbReference>
<accession>A0A2T4IJZ4</accession>
<keyword evidence="6" id="KW-0223">Dioxygenase</keyword>
<dbReference type="PANTHER" id="PTHR43212">
    <property type="entry name" value="QUERCETIN 2,3-DIOXYGENASE"/>
    <property type="match status" value="1"/>
</dbReference>
<dbReference type="EMBL" id="PZKC01000001">
    <property type="protein sequence ID" value="PTD98087.1"/>
    <property type="molecule type" value="Genomic_DNA"/>
</dbReference>
<evidence type="ECO:0000259" key="4">
    <source>
        <dbReference type="Pfam" id="PF02678"/>
    </source>
</evidence>
<dbReference type="InterPro" id="IPR011051">
    <property type="entry name" value="RmlC_Cupin_sf"/>
</dbReference>
<keyword evidence="2" id="KW-0408">Iron</keyword>
<dbReference type="Proteomes" id="UP000241193">
    <property type="component" value="Unassembled WGS sequence"/>
</dbReference>
<dbReference type="Pfam" id="PF02678">
    <property type="entry name" value="Pirin"/>
    <property type="match status" value="1"/>
</dbReference>
<feature type="domain" description="Quercetin 2,3-dioxygenase C-terminal cupin" evidence="5">
    <location>
        <begin position="150"/>
        <end position="235"/>
    </location>
</feature>
<keyword evidence="6" id="KW-0560">Oxidoreductase</keyword>
<name>A0A2T4IJZ4_9RHOO</name>
<feature type="binding site" evidence="2">
    <location>
        <position position="105"/>
    </location>
    <ligand>
        <name>Fe cation</name>
        <dbReference type="ChEBI" id="CHEBI:24875"/>
    </ligand>
</feature>
<evidence type="ECO:0000256" key="3">
    <source>
        <dbReference type="RuleBase" id="RU003457"/>
    </source>
</evidence>
<feature type="domain" description="Pirin N-terminal" evidence="4">
    <location>
        <begin position="14"/>
        <end position="123"/>
    </location>
</feature>
<reference evidence="6 7" key="2">
    <citation type="submission" date="2018-04" db="EMBL/GenBank/DDBJ databases">
        <title>Thauera lacus sp. nov., isolated from an saline lake in Inner Mongolia, China.</title>
        <authorList>
            <person name="Liang Q.-Y."/>
        </authorList>
    </citation>
    <scope>NUCLEOTIDE SEQUENCE [LARGE SCALE GENOMIC DNA]</scope>
    <source>
        <strain evidence="6 7">D20</strain>
    </source>
</reference>
<comment type="caution">
    <text evidence="6">The sequence shown here is derived from an EMBL/GenBank/DDBJ whole genome shotgun (WGS) entry which is preliminary data.</text>
</comment>
<dbReference type="InterPro" id="IPR014710">
    <property type="entry name" value="RmlC-like_jellyroll"/>
</dbReference>
<keyword evidence="2" id="KW-0479">Metal-binding</keyword>
<gene>
    <name evidence="6" type="ORF">C8261_01325</name>
</gene>
<evidence type="ECO:0000256" key="1">
    <source>
        <dbReference type="ARBA" id="ARBA00008416"/>
    </source>
</evidence>
<dbReference type="CDD" id="cd20311">
    <property type="entry name" value="cupin_Yhhw_C"/>
    <property type="match status" value="1"/>
</dbReference>
<keyword evidence="7" id="KW-1185">Reference proteome</keyword>
<comment type="similarity">
    <text evidence="1 3">Belongs to the pirin family.</text>
</comment>
<dbReference type="Pfam" id="PF17954">
    <property type="entry name" value="Pirin_C_2"/>
    <property type="match status" value="1"/>
</dbReference>
<dbReference type="InterPro" id="IPR003829">
    <property type="entry name" value="Pirin_N_dom"/>
</dbReference>
<dbReference type="RefSeq" id="WP_107491847.1">
    <property type="nucleotide sequence ID" value="NZ_PZKC01000001.1"/>
</dbReference>
<feature type="binding site" evidence="2">
    <location>
        <position position="61"/>
    </location>
    <ligand>
        <name>Fe cation</name>
        <dbReference type="ChEBI" id="CHEBI:24875"/>
    </ligand>
</feature>
<reference evidence="6 7" key="1">
    <citation type="submission" date="2018-03" db="EMBL/GenBank/DDBJ databases">
        <authorList>
            <person name="Keele B.F."/>
        </authorList>
    </citation>
    <scope>NUCLEOTIDE SEQUENCE [LARGE SCALE GENOMIC DNA]</scope>
    <source>
        <strain evidence="6 7">D20</strain>
    </source>
</reference>
<dbReference type="PANTHER" id="PTHR43212:SF3">
    <property type="entry name" value="QUERCETIN 2,3-DIOXYGENASE"/>
    <property type="match status" value="1"/>
</dbReference>
<dbReference type="CDD" id="cd02910">
    <property type="entry name" value="cupin_Yhhw_N"/>
    <property type="match status" value="1"/>
</dbReference>
<evidence type="ECO:0000313" key="6">
    <source>
        <dbReference type="EMBL" id="PTD98087.1"/>
    </source>
</evidence>
<dbReference type="SUPFAM" id="SSF51182">
    <property type="entry name" value="RmlC-like cupins"/>
    <property type="match status" value="1"/>
</dbReference>
<dbReference type="InterPro" id="IPR041602">
    <property type="entry name" value="Quercetinase_C"/>
</dbReference>
<feature type="binding site" evidence="2">
    <location>
        <position position="107"/>
    </location>
    <ligand>
        <name>Fe cation</name>
        <dbReference type="ChEBI" id="CHEBI:24875"/>
    </ligand>
</feature>
<sequence>MTAQRTELRPAAARGQVSLGWLQSQHSFSFGHYYDPEHVGFSDLLVINEDYIRPARGFDTHGHRDMEIFTYVLDGALEHRDSMGNGSVIRPGDVQVMSAGSGVRHSEYNASRTEQVHLLQIWIVPAHKNLTPGYQQRHFDAAAKRGRLCLILAPGGEHGALTINQDARVHAGLFDGAEHQRFELAGKRYAYVHLARGTLVVNGQRLHAGDALKLRDPGSIELSDGEDAEVLLFDLRPNELAHLSS</sequence>
<evidence type="ECO:0000259" key="5">
    <source>
        <dbReference type="Pfam" id="PF17954"/>
    </source>
</evidence>
<organism evidence="6 7">
    <name type="scientific">Pseudothauera lacus</name>
    <dbReference type="NCBI Taxonomy" id="2136175"/>
    <lineage>
        <taxon>Bacteria</taxon>
        <taxon>Pseudomonadati</taxon>
        <taxon>Pseudomonadota</taxon>
        <taxon>Betaproteobacteria</taxon>
        <taxon>Rhodocyclales</taxon>
        <taxon>Zoogloeaceae</taxon>
        <taxon>Pseudothauera</taxon>
    </lineage>
</organism>
<feature type="binding site" evidence="2">
    <location>
        <position position="63"/>
    </location>
    <ligand>
        <name>Fe cation</name>
        <dbReference type="ChEBI" id="CHEBI:24875"/>
    </ligand>
</feature>
<dbReference type="GO" id="GO:0051213">
    <property type="term" value="F:dioxygenase activity"/>
    <property type="evidence" value="ECO:0007669"/>
    <property type="project" value="UniProtKB-KW"/>
</dbReference>
<comment type="cofactor">
    <cofactor evidence="2">
        <name>Fe cation</name>
        <dbReference type="ChEBI" id="CHEBI:24875"/>
    </cofactor>
    <text evidence="2">Binds 1 Fe cation per subunit.</text>
</comment>
<dbReference type="GO" id="GO:0046872">
    <property type="term" value="F:metal ion binding"/>
    <property type="evidence" value="ECO:0007669"/>
    <property type="project" value="UniProtKB-KW"/>
</dbReference>
<proteinExistence type="inferred from homology"/>
<dbReference type="Gene3D" id="2.60.120.10">
    <property type="entry name" value="Jelly Rolls"/>
    <property type="match status" value="2"/>
</dbReference>